<name>A0A379C7U5_9FIRM</name>
<dbReference type="PANTHER" id="PTHR35271:SF1">
    <property type="entry name" value="ABC TRANSPORTER, SUBSTRATE-BINDING LIPOPROTEIN"/>
    <property type="match status" value="1"/>
</dbReference>
<dbReference type="RefSeq" id="WP_019035072.1">
    <property type="nucleotide sequence ID" value="NZ_UGSZ01000001.1"/>
</dbReference>
<sequence>MKKIILSTTLALSLAMLVGCSTKDKAEKKIDDCKYKVGIVQYMDQISLDNAKKGFIDGLKEEGIDAEIEVQNENGDSTLTTTVPKKFQSDDVDLVYAIATPAAQGAKTALPNKNIIFSAVTDPVAAGLVESKDKITNITGVTDAVPIRNHLKTLLELNPNIKTLGLIYSTFEKNSLVQLEEVKKICKDMGLDLEYVGINNINEISQAIASISGKIDALYALTDNTVASAAPIISKTLNEEKIISLSAEEGQVTNGLLMSEGVDYYLHGKQAAKMAARVLKGEDIKNISVEGNKENVKKVNKKTAQALGIDLNSQIFKGAEIVGN</sequence>
<dbReference type="CDD" id="cd06325">
    <property type="entry name" value="PBP1_ABC_unchar_transporter"/>
    <property type="match status" value="1"/>
</dbReference>
<proteinExistence type="predicted"/>
<gene>
    <name evidence="1" type="ORF">NCTC13149_01521</name>
</gene>
<dbReference type="Gene3D" id="3.40.50.2300">
    <property type="match status" value="2"/>
</dbReference>
<dbReference type="SUPFAM" id="SSF53822">
    <property type="entry name" value="Periplasmic binding protein-like I"/>
    <property type="match status" value="1"/>
</dbReference>
<dbReference type="InterPro" id="IPR028082">
    <property type="entry name" value="Peripla_BP_I"/>
</dbReference>
<dbReference type="Proteomes" id="UP000255517">
    <property type="component" value="Unassembled WGS sequence"/>
</dbReference>
<evidence type="ECO:0000313" key="2">
    <source>
        <dbReference type="Proteomes" id="UP000255517"/>
    </source>
</evidence>
<dbReference type="EMBL" id="UGSZ01000001">
    <property type="protein sequence ID" value="SUB57667.1"/>
    <property type="molecule type" value="Genomic_DNA"/>
</dbReference>
<reference evidence="1 2" key="1">
    <citation type="submission" date="2018-06" db="EMBL/GenBank/DDBJ databases">
        <authorList>
            <consortium name="Pathogen Informatics"/>
            <person name="Doyle S."/>
        </authorList>
    </citation>
    <scope>NUCLEOTIDE SEQUENCE [LARGE SCALE GENOMIC DNA]</scope>
    <source>
        <strain evidence="1 2">NCTC13149</strain>
    </source>
</reference>
<dbReference type="PROSITE" id="PS51257">
    <property type="entry name" value="PROKAR_LIPOPROTEIN"/>
    <property type="match status" value="1"/>
</dbReference>
<dbReference type="OrthoDB" id="9776955at2"/>
<accession>A0A379C7U5</accession>
<dbReference type="InterPro" id="IPR007487">
    <property type="entry name" value="ABC_transpt-TYRBP-like"/>
</dbReference>
<dbReference type="Pfam" id="PF04392">
    <property type="entry name" value="ABC_sub_bind"/>
    <property type="match status" value="1"/>
</dbReference>
<dbReference type="PANTHER" id="PTHR35271">
    <property type="entry name" value="ABC TRANSPORTER, SUBSTRATE-BINDING LIPOPROTEIN-RELATED"/>
    <property type="match status" value="1"/>
</dbReference>
<evidence type="ECO:0000313" key="1">
    <source>
        <dbReference type="EMBL" id="SUB57667.1"/>
    </source>
</evidence>
<dbReference type="STRING" id="1122949.GCA_000378725_01420"/>
<organism evidence="1 2">
    <name type="scientific">Peptoniphilus lacrimalis</name>
    <dbReference type="NCBI Taxonomy" id="33031"/>
    <lineage>
        <taxon>Bacteria</taxon>
        <taxon>Bacillati</taxon>
        <taxon>Bacillota</taxon>
        <taxon>Tissierellia</taxon>
        <taxon>Tissierellales</taxon>
        <taxon>Peptoniphilaceae</taxon>
        <taxon>Peptoniphilus</taxon>
    </lineage>
</organism>
<dbReference type="AlphaFoldDB" id="A0A379C7U5"/>
<protein>
    <submittedName>
        <fullName evidence="1">ABC-type uncharacterized transport system, periplasmic component</fullName>
    </submittedName>
</protein>